<feature type="transmembrane region" description="Helical" evidence="1">
    <location>
        <begin position="53"/>
        <end position="70"/>
    </location>
</feature>
<dbReference type="Pfam" id="PF09515">
    <property type="entry name" value="Thia_YuaJ"/>
    <property type="match status" value="1"/>
</dbReference>
<dbReference type="Proteomes" id="UP000198619">
    <property type="component" value="Unassembled WGS sequence"/>
</dbReference>
<dbReference type="AlphaFoldDB" id="A0A1I1B7D5"/>
<feature type="transmembrane region" description="Helical" evidence="1">
    <location>
        <begin position="23"/>
        <end position="41"/>
    </location>
</feature>
<name>A0A1I1B7D5_9CLOT</name>
<dbReference type="GO" id="GO:0015234">
    <property type="term" value="F:thiamine transmembrane transporter activity"/>
    <property type="evidence" value="ECO:0007669"/>
    <property type="project" value="InterPro"/>
</dbReference>
<feature type="transmembrane region" description="Helical" evidence="1">
    <location>
        <begin position="76"/>
        <end position="93"/>
    </location>
</feature>
<feature type="transmembrane region" description="Helical" evidence="1">
    <location>
        <begin position="151"/>
        <end position="170"/>
    </location>
</feature>
<evidence type="ECO:0000313" key="2">
    <source>
        <dbReference type="EMBL" id="SFB46254.1"/>
    </source>
</evidence>
<evidence type="ECO:0000313" key="3">
    <source>
        <dbReference type="Proteomes" id="UP000198619"/>
    </source>
</evidence>
<dbReference type="STRING" id="84698.SAMN04488528_10743"/>
<proteinExistence type="predicted"/>
<dbReference type="OrthoDB" id="9795813at2"/>
<dbReference type="Gene3D" id="1.10.1760.20">
    <property type="match status" value="1"/>
</dbReference>
<gene>
    <name evidence="2" type="ORF">SAMN04488528_10743</name>
</gene>
<keyword evidence="1" id="KW-0472">Membrane</keyword>
<feature type="transmembrane region" description="Helical" evidence="1">
    <location>
        <begin position="100"/>
        <end position="117"/>
    </location>
</feature>
<dbReference type="GO" id="GO:0005886">
    <property type="term" value="C:plasma membrane"/>
    <property type="evidence" value="ECO:0007669"/>
    <property type="project" value="InterPro"/>
</dbReference>
<organism evidence="2 3">
    <name type="scientific">Clostridium frigidicarnis</name>
    <dbReference type="NCBI Taxonomy" id="84698"/>
    <lineage>
        <taxon>Bacteria</taxon>
        <taxon>Bacillati</taxon>
        <taxon>Bacillota</taxon>
        <taxon>Clostridia</taxon>
        <taxon>Eubacteriales</taxon>
        <taxon>Clostridiaceae</taxon>
        <taxon>Clostridium</taxon>
    </lineage>
</organism>
<dbReference type="RefSeq" id="WP_090043274.1">
    <property type="nucleotide sequence ID" value="NZ_FOKI01000074.1"/>
</dbReference>
<sequence>MFDFNFKTPHVGDSLKEVFSNPIIYITLLCLIGLVIALVVIRNVKLDAKTMTYVGIAIALGTILKMFTIIKMPNGGAVTLGSMIPIIFVAYIYGPRVGMLTGFLFGVIDLMLGAYVIHPVQLLLDYSFPFMALGLAGYFKNNIALGSTVGIIGRYICHVLSGVIFFASYAGNQNPLIYSLIYNATYLIPELIITIVVLKLIPLNRIERSLSKSC</sequence>
<dbReference type="EMBL" id="FOKI01000074">
    <property type="protein sequence ID" value="SFB46254.1"/>
    <property type="molecule type" value="Genomic_DNA"/>
</dbReference>
<keyword evidence="1" id="KW-1133">Transmembrane helix</keyword>
<dbReference type="NCBIfam" id="TIGR02357">
    <property type="entry name" value="ECF_ThiT_YuaJ"/>
    <property type="match status" value="1"/>
</dbReference>
<evidence type="ECO:0000256" key="1">
    <source>
        <dbReference type="SAM" id="Phobius"/>
    </source>
</evidence>
<reference evidence="2 3" key="1">
    <citation type="submission" date="2016-10" db="EMBL/GenBank/DDBJ databases">
        <authorList>
            <person name="de Groot N.N."/>
        </authorList>
    </citation>
    <scope>NUCLEOTIDE SEQUENCE [LARGE SCALE GENOMIC DNA]</scope>
    <source>
        <strain evidence="2 3">DSM 12271</strain>
    </source>
</reference>
<feature type="transmembrane region" description="Helical" evidence="1">
    <location>
        <begin position="176"/>
        <end position="201"/>
    </location>
</feature>
<protein>
    <submittedName>
        <fullName evidence="2">Thiamine transporter</fullName>
    </submittedName>
</protein>
<accession>A0A1I1B7D5</accession>
<keyword evidence="3" id="KW-1185">Reference proteome</keyword>
<dbReference type="InterPro" id="IPR012651">
    <property type="entry name" value="Thia_Transptr_ThiT"/>
</dbReference>
<keyword evidence="1" id="KW-0812">Transmembrane</keyword>